<keyword evidence="3" id="KW-1185">Reference proteome</keyword>
<dbReference type="OrthoDB" id="6143244at2759"/>
<organism evidence="2 3">
    <name type="scientific">Phytophthora megakarya</name>
    <dbReference type="NCBI Taxonomy" id="4795"/>
    <lineage>
        <taxon>Eukaryota</taxon>
        <taxon>Sar</taxon>
        <taxon>Stramenopiles</taxon>
        <taxon>Oomycota</taxon>
        <taxon>Peronosporomycetes</taxon>
        <taxon>Peronosporales</taxon>
        <taxon>Peronosporaceae</taxon>
        <taxon>Phytophthora</taxon>
    </lineage>
</organism>
<dbReference type="AlphaFoldDB" id="A0A225WHM8"/>
<gene>
    <name evidence="2" type="ORF">PHMEG_0009554</name>
</gene>
<dbReference type="EMBL" id="NBNE01000899">
    <property type="protein sequence ID" value="OWZ16629.1"/>
    <property type="molecule type" value="Genomic_DNA"/>
</dbReference>
<evidence type="ECO:0000313" key="2">
    <source>
        <dbReference type="EMBL" id="OWZ16629.1"/>
    </source>
</evidence>
<name>A0A225WHM8_9STRA</name>
<feature type="compositionally biased region" description="Acidic residues" evidence="1">
    <location>
        <begin position="151"/>
        <end position="160"/>
    </location>
</feature>
<protein>
    <submittedName>
        <fullName evidence="2">Uncharacterized protein</fullName>
    </submittedName>
</protein>
<feature type="region of interest" description="Disordered" evidence="1">
    <location>
        <begin position="151"/>
        <end position="184"/>
    </location>
</feature>
<accession>A0A225WHM8</accession>
<evidence type="ECO:0000313" key="3">
    <source>
        <dbReference type="Proteomes" id="UP000198211"/>
    </source>
</evidence>
<evidence type="ECO:0000256" key="1">
    <source>
        <dbReference type="SAM" id="MobiDB-lite"/>
    </source>
</evidence>
<proteinExistence type="predicted"/>
<comment type="caution">
    <text evidence="2">The sequence shown here is derived from an EMBL/GenBank/DDBJ whole genome shotgun (WGS) entry which is preliminary data.</text>
</comment>
<reference evidence="3" key="1">
    <citation type="submission" date="2017-03" db="EMBL/GenBank/DDBJ databases">
        <title>Phytopthora megakarya and P. palmivora, two closely related causual agents of cacao black pod achieved similar genome size and gene model numbers by different mechanisms.</title>
        <authorList>
            <person name="Ali S."/>
            <person name="Shao J."/>
            <person name="Larry D.J."/>
            <person name="Kronmiller B."/>
            <person name="Shen D."/>
            <person name="Strem M.D."/>
            <person name="Melnick R.L."/>
            <person name="Guiltinan M.J."/>
            <person name="Tyler B.M."/>
            <person name="Meinhardt L.W."/>
            <person name="Bailey B.A."/>
        </authorList>
    </citation>
    <scope>NUCLEOTIDE SEQUENCE [LARGE SCALE GENOMIC DNA]</scope>
    <source>
        <strain evidence="3">zdho120</strain>
    </source>
</reference>
<sequence length="184" mass="21578">MEFSDNKNYRIPKLECKIAMKAGVFDMLTVLPHVKLKLQKYHGSIMVLTILLQNEGWRYFKRTWTKKYPSSLWNISLHFREVTSRTNNPLDRFNREMNDMFRGAHPNLADFVSGIDKLARRHANKKVNIELSRVRDPVRNVIRISTSVELPDFESGDSEEGSGRPRDYSDSEEKPVSPQYRNFK</sequence>
<feature type="compositionally biased region" description="Basic and acidic residues" evidence="1">
    <location>
        <begin position="161"/>
        <end position="175"/>
    </location>
</feature>
<dbReference type="Proteomes" id="UP000198211">
    <property type="component" value="Unassembled WGS sequence"/>
</dbReference>